<name>A0A090XDA6_IXORI</name>
<feature type="compositionally biased region" description="Acidic residues" evidence="1">
    <location>
        <begin position="48"/>
        <end position="61"/>
    </location>
</feature>
<dbReference type="EMBL" id="GBIH01001055">
    <property type="protein sequence ID" value="JAC93655.1"/>
    <property type="molecule type" value="mRNA"/>
</dbReference>
<sequence length="155" mass="17562">GSEGISWIYFYELHRFLGALPVNDSSLVEECVDFSDVAEANIVEVTTEEDAVAADPEEDNQNQDVDLPGTSAKLKSFGAKNKTGPRNAGPQQPAKRKKVAEKQLEFMKGLLDEQRALRLCWENSRSSELALRERQLNLLENMQQDFASMRRRMEK</sequence>
<evidence type="ECO:0000256" key="1">
    <source>
        <dbReference type="SAM" id="MobiDB-lite"/>
    </source>
</evidence>
<feature type="region of interest" description="Disordered" evidence="1">
    <location>
        <begin position="48"/>
        <end position="98"/>
    </location>
</feature>
<feature type="non-terminal residue" evidence="2">
    <location>
        <position position="1"/>
    </location>
</feature>
<reference evidence="2" key="1">
    <citation type="journal article" date="2015" name="PLoS Negl. Trop. Dis.">
        <title>Deep Sequencing Analysis of the Ixodes ricinus Haemocytome.</title>
        <authorList>
            <person name="Kotsyfakis M."/>
            <person name="Kopacek P."/>
            <person name="Franta Z."/>
            <person name="Pedra J.H."/>
            <person name="Ribeiro J.M."/>
        </authorList>
    </citation>
    <scope>NUCLEOTIDE SEQUENCE</scope>
</reference>
<evidence type="ECO:0000313" key="2">
    <source>
        <dbReference type="EMBL" id="JAC93655.1"/>
    </source>
</evidence>
<protein>
    <submittedName>
        <fullName evidence="2">Uncharacterized protein</fullName>
    </submittedName>
</protein>
<accession>A0A090XDA6</accession>
<organism evidence="2">
    <name type="scientific">Ixodes ricinus</name>
    <name type="common">Common tick</name>
    <name type="synonym">Acarus ricinus</name>
    <dbReference type="NCBI Taxonomy" id="34613"/>
    <lineage>
        <taxon>Eukaryota</taxon>
        <taxon>Metazoa</taxon>
        <taxon>Ecdysozoa</taxon>
        <taxon>Arthropoda</taxon>
        <taxon>Chelicerata</taxon>
        <taxon>Arachnida</taxon>
        <taxon>Acari</taxon>
        <taxon>Parasitiformes</taxon>
        <taxon>Ixodida</taxon>
        <taxon>Ixodoidea</taxon>
        <taxon>Ixodidae</taxon>
        <taxon>Ixodinae</taxon>
        <taxon>Ixodes</taxon>
    </lineage>
</organism>
<dbReference type="AlphaFoldDB" id="A0A090XDA6"/>
<proteinExistence type="evidence at transcript level"/>